<dbReference type="InterPro" id="IPR014729">
    <property type="entry name" value="Rossmann-like_a/b/a_fold"/>
</dbReference>
<comment type="similarity">
    <text evidence="1">Belongs to the universal stress protein A family.</text>
</comment>
<dbReference type="PANTHER" id="PTHR31964:SF113">
    <property type="entry name" value="USPA DOMAIN-CONTAINING PROTEIN"/>
    <property type="match status" value="1"/>
</dbReference>
<dbReference type="SUPFAM" id="SSF52402">
    <property type="entry name" value="Adenine nucleotide alpha hydrolases-like"/>
    <property type="match status" value="2"/>
</dbReference>
<feature type="domain" description="UspA" evidence="2">
    <location>
        <begin position="169"/>
        <end position="304"/>
    </location>
</feature>
<dbReference type="Gene3D" id="3.40.50.620">
    <property type="entry name" value="HUPs"/>
    <property type="match status" value="2"/>
</dbReference>
<dbReference type="Pfam" id="PF00582">
    <property type="entry name" value="Usp"/>
    <property type="match status" value="2"/>
</dbReference>
<dbReference type="PRINTS" id="PR01438">
    <property type="entry name" value="UNVRSLSTRESS"/>
</dbReference>
<sequence>MNVVLATDGSGHSRLAEAVLAKVLDPSKTKVTAVSVSAPIVVGMGTIAGGGVAAVGGLTELYDAVKVAAERFAEEATERLRGKGFDAEAVVLEGDAADTLIEFVERNDAHLVVIGSRGLGGIASFLLGSVARKLVSRCPSTVLIARAFEGMSPEESIEALNAKAELDAVVAIDGSDGSKVAMRWIQQRVSMSLAALHVVCAEPLGVIPAGIDPSAFAQVYEFDHDQARELVAEAAEELAGRAPSIDTYAEIARPSTLIVRVAAETKSDLIAVGASRHGTLERILVGSVSYEVATSAPCSVVVVRPES</sequence>
<dbReference type="AlphaFoldDB" id="A0A809RGD0"/>
<organism evidence="3 4">
    <name type="scientific">Candidatus Nitrosymbiomonas proteolyticus</name>
    <dbReference type="NCBI Taxonomy" id="2608984"/>
    <lineage>
        <taxon>Bacteria</taxon>
        <taxon>Bacillati</taxon>
        <taxon>Armatimonadota</taxon>
        <taxon>Armatimonadota incertae sedis</taxon>
        <taxon>Candidatus Nitrosymbiomonas</taxon>
    </lineage>
</organism>
<reference evidence="3" key="1">
    <citation type="journal article" name="DNA Res.">
        <title>The physiological potential of anammox bacteria as revealed by their core genome structure.</title>
        <authorList>
            <person name="Okubo T."/>
            <person name="Toyoda A."/>
            <person name="Fukuhara K."/>
            <person name="Uchiyama I."/>
            <person name="Harigaya Y."/>
            <person name="Kuroiwa M."/>
            <person name="Suzuki T."/>
            <person name="Murakami Y."/>
            <person name="Suwa Y."/>
            <person name="Takami H."/>
        </authorList>
    </citation>
    <scope>NUCLEOTIDE SEQUENCE</scope>
    <source>
        <strain evidence="3">317325-2</strain>
    </source>
</reference>
<gene>
    <name evidence="3" type="ORF">NPRO_11200</name>
</gene>
<dbReference type="EMBL" id="AP021858">
    <property type="protein sequence ID" value="BBO23525.1"/>
    <property type="molecule type" value="Genomic_DNA"/>
</dbReference>
<evidence type="ECO:0000256" key="1">
    <source>
        <dbReference type="ARBA" id="ARBA00008791"/>
    </source>
</evidence>
<evidence type="ECO:0000259" key="2">
    <source>
        <dbReference type="Pfam" id="PF00582"/>
    </source>
</evidence>
<proteinExistence type="inferred from homology"/>
<name>A0A809RGD0_9BACT</name>
<dbReference type="Proteomes" id="UP000662873">
    <property type="component" value="Chromosome"/>
</dbReference>
<dbReference type="PANTHER" id="PTHR31964">
    <property type="entry name" value="ADENINE NUCLEOTIDE ALPHA HYDROLASES-LIKE SUPERFAMILY PROTEIN"/>
    <property type="match status" value="1"/>
</dbReference>
<feature type="domain" description="UspA" evidence="2">
    <location>
        <begin position="2"/>
        <end position="146"/>
    </location>
</feature>
<dbReference type="CDD" id="cd00293">
    <property type="entry name" value="USP-like"/>
    <property type="match status" value="2"/>
</dbReference>
<dbReference type="InterPro" id="IPR006016">
    <property type="entry name" value="UspA"/>
</dbReference>
<dbReference type="KEGG" id="npy:NPRO_11200"/>
<dbReference type="InterPro" id="IPR006015">
    <property type="entry name" value="Universal_stress_UspA"/>
</dbReference>
<evidence type="ECO:0000313" key="4">
    <source>
        <dbReference type="Proteomes" id="UP000662873"/>
    </source>
</evidence>
<evidence type="ECO:0000313" key="3">
    <source>
        <dbReference type="EMBL" id="BBO23525.1"/>
    </source>
</evidence>
<accession>A0A809RGD0</accession>
<protein>
    <submittedName>
        <fullName evidence="3">Universal stress protein UspA</fullName>
    </submittedName>
</protein>